<dbReference type="EMBL" id="SRLO01000316">
    <property type="protein sequence ID" value="TNN61365.1"/>
    <property type="molecule type" value="Genomic_DNA"/>
</dbReference>
<dbReference type="AlphaFoldDB" id="A0A4Z2H7Z9"/>
<evidence type="ECO:0000313" key="2">
    <source>
        <dbReference type="Proteomes" id="UP000314294"/>
    </source>
</evidence>
<name>A0A4Z2H7Z9_9TELE</name>
<reference evidence="1 2" key="1">
    <citation type="submission" date="2019-03" db="EMBL/GenBank/DDBJ databases">
        <title>First draft genome of Liparis tanakae, snailfish: a comprehensive survey of snailfish specific genes.</title>
        <authorList>
            <person name="Kim W."/>
            <person name="Song I."/>
            <person name="Jeong J.-H."/>
            <person name="Kim D."/>
            <person name="Kim S."/>
            <person name="Ryu S."/>
            <person name="Song J.Y."/>
            <person name="Lee S.K."/>
        </authorList>
    </citation>
    <scope>NUCLEOTIDE SEQUENCE [LARGE SCALE GENOMIC DNA]</scope>
    <source>
        <tissue evidence="1">Muscle</tissue>
    </source>
</reference>
<protein>
    <submittedName>
        <fullName evidence="1">Uncharacterized protein</fullName>
    </submittedName>
</protein>
<comment type="caution">
    <text evidence="1">The sequence shown here is derived from an EMBL/GenBank/DDBJ whole genome shotgun (WGS) entry which is preliminary data.</text>
</comment>
<proteinExistence type="predicted"/>
<dbReference type="Proteomes" id="UP000314294">
    <property type="component" value="Unassembled WGS sequence"/>
</dbReference>
<organism evidence="1 2">
    <name type="scientific">Liparis tanakae</name>
    <name type="common">Tanaka's snailfish</name>
    <dbReference type="NCBI Taxonomy" id="230148"/>
    <lineage>
        <taxon>Eukaryota</taxon>
        <taxon>Metazoa</taxon>
        <taxon>Chordata</taxon>
        <taxon>Craniata</taxon>
        <taxon>Vertebrata</taxon>
        <taxon>Euteleostomi</taxon>
        <taxon>Actinopterygii</taxon>
        <taxon>Neopterygii</taxon>
        <taxon>Teleostei</taxon>
        <taxon>Neoteleostei</taxon>
        <taxon>Acanthomorphata</taxon>
        <taxon>Eupercaria</taxon>
        <taxon>Perciformes</taxon>
        <taxon>Cottioidei</taxon>
        <taxon>Cottales</taxon>
        <taxon>Liparidae</taxon>
        <taxon>Liparis</taxon>
    </lineage>
</organism>
<keyword evidence="2" id="KW-1185">Reference proteome</keyword>
<gene>
    <name evidence="1" type="ORF">EYF80_028382</name>
</gene>
<evidence type="ECO:0000313" key="1">
    <source>
        <dbReference type="EMBL" id="TNN61365.1"/>
    </source>
</evidence>
<accession>A0A4Z2H7Z9</accession>
<sequence>MALNVIQAEKRPAGGGSVAAAWRQRGGSMEAARRQEGGSEEAAWRQRGGSVEAAVRGSVVKGRQEEADAFIHVRTLNQAQCQNLSEPQPEI</sequence>